<dbReference type="Gene3D" id="3.90.79.10">
    <property type="entry name" value="Nucleoside Triphosphate Pyrophosphohydrolase"/>
    <property type="match status" value="1"/>
</dbReference>
<dbReference type="CDD" id="cd04672">
    <property type="entry name" value="NUDIX_CDP-Chase_like"/>
    <property type="match status" value="1"/>
</dbReference>
<dbReference type="InterPro" id="IPR059176">
    <property type="entry name" value="UDP-X_N"/>
</dbReference>
<keyword evidence="5" id="KW-1185">Reference proteome</keyword>
<gene>
    <name evidence="4" type="ORF">LMG28614_03798</name>
</gene>
<evidence type="ECO:0000313" key="5">
    <source>
        <dbReference type="Proteomes" id="UP000494365"/>
    </source>
</evidence>
<comment type="cofactor">
    <cofactor evidence="1">
        <name>Mg(2+)</name>
        <dbReference type="ChEBI" id="CHEBI:18420"/>
    </cofactor>
</comment>
<dbReference type="RefSeq" id="WP_175151000.1">
    <property type="nucleotide sequence ID" value="NZ_CADIKK010000017.1"/>
</dbReference>
<dbReference type="Pfam" id="PF12535">
    <property type="entry name" value="Nudix_N"/>
    <property type="match status" value="1"/>
</dbReference>
<dbReference type="GO" id="GO:0016787">
    <property type="term" value="F:hydrolase activity"/>
    <property type="evidence" value="ECO:0007669"/>
    <property type="project" value="UniProtKB-KW"/>
</dbReference>
<dbReference type="PANTHER" id="PTHR43046:SF16">
    <property type="entry name" value="ADP-RIBOSE PYROPHOSPHATASE YJHB-RELATED"/>
    <property type="match status" value="1"/>
</dbReference>
<dbReference type="Gene3D" id="6.10.250.1120">
    <property type="match status" value="1"/>
</dbReference>
<dbReference type="EMBL" id="CADIKK010000017">
    <property type="protein sequence ID" value="CAB3793941.1"/>
    <property type="molecule type" value="Genomic_DNA"/>
</dbReference>
<proteinExistence type="predicted"/>
<dbReference type="Pfam" id="PF00293">
    <property type="entry name" value="NUDIX"/>
    <property type="match status" value="1"/>
</dbReference>
<sequence length="228" mass="25418">MTRRLEQARRLLALAQTGLHYSTGPFDTERYREIANIARAQLGEIADMSTEEVAELFSKEEGYANPKVDVRCAVFDEMGRILLVREAAEGLWSLPGGWADVGATPAENAAREVREESGYIVHITRLLAVWDMQRHSHPPSLFRIWKLVFVGEIFGSGELVGGETDGADFFDLDVLPTLSQGRVLPEQLRRRSLHKRLCPFCHCSSLLSRAVIALCLHISTVGDMVAAR</sequence>
<reference evidence="4 5" key="1">
    <citation type="submission" date="2020-04" db="EMBL/GenBank/DDBJ databases">
        <authorList>
            <person name="De Canck E."/>
        </authorList>
    </citation>
    <scope>NUCLEOTIDE SEQUENCE [LARGE SCALE GENOMIC DNA]</scope>
    <source>
        <strain evidence="4 5">LMG 28614</strain>
    </source>
</reference>
<dbReference type="Proteomes" id="UP000494365">
    <property type="component" value="Unassembled WGS sequence"/>
</dbReference>
<keyword evidence="2" id="KW-0378">Hydrolase</keyword>
<dbReference type="InterPro" id="IPR015797">
    <property type="entry name" value="NUDIX_hydrolase-like_dom_sf"/>
</dbReference>
<feature type="domain" description="Nudix hydrolase" evidence="3">
    <location>
        <begin position="65"/>
        <end position="192"/>
    </location>
</feature>
<protein>
    <recommendedName>
        <fullName evidence="3">Nudix hydrolase domain-containing protein</fullName>
    </recommendedName>
</protein>
<name>A0A6S7BAP9_9BURK</name>
<evidence type="ECO:0000256" key="2">
    <source>
        <dbReference type="ARBA" id="ARBA00022801"/>
    </source>
</evidence>
<accession>A0A6S7BAP9</accession>
<dbReference type="InterPro" id="IPR000086">
    <property type="entry name" value="NUDIX_hydrolase_dom"/>
</dbReference>
<evidence type="ECO:0000256" key="1">
    <source>
        <dbReference type="ARBA" id="ARBA00001946"/>
    </source>
</evidence>
<dbReference type="PANTHER" id="PTHR43046">
    <property type="entry name" value="GDP-MANNOSE MANNOSYL HYDROLASE"/>
    <property type="match status" value="1"/>
</dbReference>
<dbReference type="PROSITE" id="PS51462">
    <property type="entry name" value="NUDIX"/>
    <property type="match status" value="1"/>
</dbReference>
<dbReference type="SUPFAM" id="SSF55811">
    <property type="entry name" value="Nudix"/>
    <property type="match status" value="1"/>
</dbReference>
<dbReference type="AlphaFoldDB" id="A0A6S7BAP9"/>
<organism evidence="4 5">
    <name type="scientific">Paraburkholderia ultramafica</name>
    <dbReference type="NCBI Taxonomy" id="1544867"/>
    <lineage>
        <taxon>Bacteria</taxon>
        <taxon>Pseudomonadati</taxon>
        <taxon>Pseudomonadota</taxon>
        <taxon>Betaproteobacteria</taxon>
        <taxon>Burkholderiales</taxon>
        <taxon>Burkholderiaceae</taxon>
        <taxon>Paraburkholderia</taxon>
    </lineage>
</organism>
<evidence type="ECO:0000313" key="4">
    <source>
        <dbReference type="EMBL" id="CAB3793941.1"/>
    </source>
</evidence>
<evidence type="ECO:0000259" key="3">
    <source>
        <dbReference type="PROSITE" id="PS51462"/>
    </source>
</evidence>